<dbReference type="SUPFAM" id="SSF55874">
    <property type="entry name" value="ATPase domain of HSP90 chaperone/DNA topoisomerase II/histidine kinase"/>
    <property type="match status" value="1"/>
</dbReference>
<feature type="transmembrane region" description="Helical" evidence="6">
    <location>
        <begin position="21"/>
        <end position="39"/>
    </location>
</feature>
<dbReference type="OrthoDB" id="9804645at2"/>
<dbReference type="InterPro" id="IPR005467">
    <property type="entry name" value="His_kinase_dom"/>
</dbReference>
<keyword evidence="6" id="KW-0812">Transmembrane</keyword>
<keyword evidence="9" id="KW-1185">Reference proteome</keyword>
<reference evidence="8 9" key="1">
    <citation type="submission" date="2018-05" db="EMBL/GenBank/DDBJ databases">
        <title>Genomic Encyclopedia of Type Strains, Phase IV (KMG-IV): sequencing the most valuable type-strain genomes for metagenomic binning, comparative biology and taxonomic classification.</title>
        <authorList>
            <person name="Goeker M."/>
        </authorList>
    </citation>
    <scope>NUCLEOTIDE SEQUENCE [LARGE SCALE GENOMIC DNA]</scope>
    <source>
        <strain evidence="8 9">DSM 25350</strain>
    </source>
</reference>
<keyword evidence="4 8" id="KW-0418">Kinase</keyword>
<name>A0A316G2A0_9GAMM</name>
<dbReference type="GO" id="GO:0000156">
    <property type="term" value="F:phosphorelay response regulator activity"/>
    <property type="evidence" value="ECO:0007669"/>
    <property type="project" value="TreeGrafter"/>
</dbReference>
<dbReference type="AlphaFoldDB" id="A0A316G2A0"/>
<keyword evidence="6" id="KW-0472">Membrane</keyword>
<evidence type="ECO:0000313" key="9">
    <source>
        <dbReference type="Proteomes" id="UP000245790"/>
    </source>
</evidence>
<dbReference type="GO" id="GO:0007234">
    <property type="term" value="P:osmosensory signaling via phosphorelay pathway"/>
    <property type="evidence" value="ECO:0007669"/>
    <property type="project" value="TreeGrafter"/>
</dbReference>
<dbReference type="PANTHER" id="PTHR42878">
    <property type="entry name" value="TWO-COMPONENT HISTIDINE KINASE"/>
    <property type="match status" value="1"/>
</dbReference>
<accession>A0A316G2A0</accession>
<dbReference type="EC" id="2.7.13.3" evidence="2"/>
<feature type="transmembrane region" description="Helical" evidence="6">
    <location>
        <begin position="59"/>
        <end position="79"/>
    </location>
</feature>
<feature type="compositionally biased region" description="Low complexity" evidence="5">
    <location>
        <begin position="180"/>
        <end position="211"/>
    </location>
</feature>
<evidence type="ECO:0000256" key="5">
    <source>
        <dbReference type="SAM" id="MobiDB-lite"/>
    </source>
</evidence>
<dbReference type="InterPro" id="IPR050351">
    <property type="entry name" value="BphY/WalK/GraS-like"/>
</dbReference>
<evidence type="ECO:0000256" key="2">
    <source>
        <dbReference type="ARBA" id="ARBA00012438"/>
    </source>
</evidence>
<dbReference type="RefSeq" id="WP_109761636.1">
    <property type="nucleotide sequence ID" value="NZ_QGGU01000001.1"/>
</dbReference>
<dbReference type="InterPro" id="IPR003594">
    <property type="entry name" value="HATPase_dom"/>
</dbReference>
<feature type="domain" description="Histidine kinase" evidence="7">
    <location>
        <begin position="347"/>
        <end position="455"/>
    </location>
</feature>
<evidence type="ECO:0000256" key="3">
    <source>
        <dbReference type="ARBA" id="ARBA00022679"/>
    </source>
</evidence>
<keyword evidence="3" id="KW-0808">Transferase</keyword>
<dbReference type="PROSITE" id="PS50109">
    <property type="entry name" value="HIS_KIN"/>
    <property type="match status" value="1"/>
</dbReference>
<keyword evidence="6" id="KW-1133">Transmembrane helix</keyword>
<sequence length="626" mass="71888">MNEQTLNKQAKKIKQGLNFHFPWISLIASVALVVYYFMLLQPQLIEPYYLIPQVTTTTFQWSVLAVFFYLLVTDILYFIRRQKKLKQAITNLQDEIDDLWQSKKKIQQKAHVFSSHADKLKLFISDKLLEYIEYDEKFLHFKSIAAEVRHNGVISYDKIKTALKHAMTQLESSDASGHISEQNNFQSNSKNSNSDDSQLNDEATTGELSQSQSVLQEQQAISKEVYQQALEAMQYLWDLLDLSTADNIALHIANHIIACEEHYYQQELSKNRPSDTLSLVPFKPSYLPLNAVLNSLQGILERDDYDQLHSRLQVAEASASIIEVDGYRFGFSDTRELLGNQNHSVLLLENLIKNSQYFHGKRSNKQATDKIALQLTQHEGFVDINVYNRGRHIDDDAKEQIFQLGYSTRRAKEHHGKGLGLFFVNEIVKGYEGRIDVTNISNIKQTLTLRMLTSNDVVITKVIHIEEHDGHLAIIEDKPLDQTQVLLPSERAQLGNNNSKSSLNGSSNNDKSAAVLEWEYAVPVVSIEMSETRHETTRTFELDASDKKQVFLDPFNPFMPGWQLTTRKKRDEFKVILSPLDRTGVLFSVKLPDVESRLNDHNPLLQPDFDADVEKLAEQFKEFEEY</sequence>
<evidence type="ECO:0000313" key="8">
    <source>
        <dbReference type="EMBL" id="PWK54525.1"/>
    </source>
</evidence>
<evidence type="ECO:0000259" key="7">
    <source>
        <dbReference type="PROSITE" id="PS50109"/>
    </source>
</evidence>
<protein>
    <recommendedName>
        <fullName evidence="2">histidine kinase</fullName>
        <ecNumber evidence="2">2.7.13.3</ecNumber>
    </recommendedName>
</protein>
<dbReference type="Proteomes" id="UP000245790">
    <property type="component" value="Unassembled WGS sequence"/>
</dbReference>
<dbReference type="GO" id="GO:0004673">
    <property type="term" value="F:protein histidine kinase activity"/>
    <property type="evidence" value="ECO:0007669"/>
    <property type="project" value="UniProtKB-EC"/>
</dbReference>
<gene>
    <name evidence="8" type="ORF">C8D97_101379</name>
</gene>
<evidence type="ECO:0000256" key="1">
    <source>
        <dbReference type="ARBA" id="ARBA00000085"/>
    </source>
</evidence>
<evidence type="ECO:0000256" key="4">
    <source>
        <dbReference type="ARBA" id="ARBA00022777"/>
    </source>
</evidence>
<dbReference type="SMART" id="SM00387">
    <property type="entry name" value="HATPase_c"/>
    <property type="match status" value="1"/>
</dbReference>
<dbReference type="PANTHER" id="PTHR42878:SF14">
    <property type="entry name" value="OSMOLARITY TWO-COMPONENT SYSTEM PROTEIN SSK1"/>
    <property type="match status" value="1"/>
</dbReference>
<organism evidence="8 9">
    <name type="scientific">Pleionea mediterranea</name>
    <dbReference type="NCBI Taxonomy" id="523701"/>
    <lineage>
        <taxon>Bacteria</taxon>
        <taxon>Pseudomonadati</taxon>
        <taxon>Pseudomonadota</taxon>
        <taxon>Gammaproteobacteria</taxon>
        <taxon>Oceanospirillales</taxon>
        <taxon>Pleioneaceae</taxon>
        <taxon>Pleionea</taxon>
    </lineage>
</organism>
<dbReference type="Gene3D" id="3.30.565.10">
    <property type="entry name" value="Histidine kinase-like ATPase, C-terminal domain"/>
    <property type="match status" value="1"/>
</dbReference>
<dbReference type="EMBL" id="QGGU01000001">
    <property type="protein sequence ID" value="PWK54525.1"/>
    <property type="molecule type" value="Genomic_DNA"/>
</dbReference>
<evidence type="ECO:0000256" key="6">
    <source>
        <dbReference type="SAM" id="Phobius"/>
    </source>
</evidence>
<proteinExistence type="predicted"/>
<dbReference type="GO" id="GO:0030295">
    <property type="term" value="F:protein kinase activator activity"/>
    <property type="evidence" value="ECO:0007669"/>
    <property type="project" value="TreeGrafter"/>
</dbReference>
<feature type="region of interest" description="Disordered" evidence="5">
    <location>
        <begin position="173"/>
        <end position="211"/>
    </location>
</feature>
<dbReference type="Pfam" id="PF02518">
    <property type="entry name" value="HATPase_c"/>
    <property type="match status" value="1"/>
</dbReference>
<dbReference type="InterPro" id="IPR036890">
    <property type="entry name" value="HATPase_C_sf"/>
</dbReference>
<comment type="catalytic activity">
    <reaction evidence="1">
        <text>ATP + protein L-histidine = ADP + protein N-phospho-L-histidine.</text>
        <dbReference type="EC" id="2.7.13.3"/>
    </reaction>
</comment>
<comment type="caution">
    <text evidence="8">The sequence shown here is derived from an EMBL/GenBank/DDBJ whole genome shotgun (WGS) entry which is preliminary data.</text>
</comment>